<evidence type="ECO:0000313" key="2">
    <source>
        <dbReference type="Proteomes" id="UP000199360"/>
    </source>
</evidence>
<sequence>MPPPDRPHLALRPHWLCRTCGTPWPCPEARLTLVGEYATDPVGLSVYLCGVLHEATADLHRLHPDHRLDPAALFDRFLGWARRRATP</sequence>
<keyword evidence="2" id="KW-1185">Reference proteome</keyword>
<gene>
    <name evidence="1" type="ORF">GA0070213_115152</name>
</gene>
<dbReference type="Proteomes" id="UP000199360">
    <property type="component" value="Unassembled WGS sequence"/>
</dbReference>
<dbReference type="RefSeq" id="WP_091069984.1">
    <property type="nucleotide sequence ID" value="NZ_FMDM01000015.1"/>
</dbReference>
<dbReference type="STRING" id="745366.GA0070213_115152"/>
<accession>A0A1C5JYR4</accession>
<evidence type="ECO:0008006" key="3">
    <source>
        <dbReference type="Google" id="ProtNLM"/>
    </source>
</evidence>
<dbReference type="AlphaFoldDB" id="A0A1C5JYR4"/>
<dbReference type="OrthoDB" id="3393036at2"/>
<evidence type="ECO:0000313" key="1">
    <source>
        <dbReference type="EMBL" id="SCG75618.1"/>
    </source>
</evidence>
<dbReference type="EMBL" id="FMDM01000015">
    <property type="protein sequence ID" value="SCG75618.1"/>
    <property type="molecule type" value="Genomic_DNA"/>
</dbReference>
<reference evidence="2" key="1">
    <citation type="submission" date="2016-06" db="EMBL/GenBank/DDBJ databases">
        <authorList>
            <person name="Varghese N."/>
            <person name="Submissions Spin"/>
        </authorList>
    </citation>
    <scope>NUCLEOTIDE SEQUENCE [LARGE SCALE GENOMIC DNA]</scope>
    <source>
        <strain evidence="2">DSM 45647</strain>
    </source>
</reference>
<protein>
    <recommendedName>
        <fullName evidence="3">Flavin reductase</fullName>
    </recommendedName>
</protein>
<proteinExistence type="predicted"/>
<organism evidence="1 2">
    <name type="scientific">Micromonospora humi</name>
    <dbReference type="NCBI Taxonomy" id="745366"/>
    <lineage>
        <taxon>Bacteria</taxon>
        <taxon>Bacillati</taxon>
        <taxon>Actinomycetota</taxon>
        <taxon>Actinomycetes</taxon>
        <taxon>Micromonosporales</taxon>
        <taxon>Micromonosporaceae</taxon>
        <taxon>Micromonospora</taxon>
    </lineage>
</organism>
<name>A0A1C5JYR4_9ACTN</name>